<reference evidence="2" key="3">
    <citation type="submission" date="2006-01" db="EMBL/GenBank/DDBJ databases">
        <authorList>
            <person name="Buell R."/>
        </authorList>
    </citation>
    <scope>NUCLEOTIDE SEQUENCE</scope>
</reference>
<name>Q2QZF0_ORYSJ</name>
<sequence>MDLPVSHADPWGPPVGLLGKATPRFHSCQRNADEKSGEPHHGHGFAASAGNSSAAAAAAAAGGFLCLKPSAGSSLASIEDWMCGN</sequence>
<reference evidence="2" key="1">
    <citation type="journal article" date="2005" name="BMC Biol.">
        <title>The sequence of rice chromosomes 11 and 12, rich in disease resistance genes and recent gene duplications.</title>
        <authorList>
            <consortium name="The rice chromosomes 11 and 12 sequencing consortia"/>
        </authorList>
    </citation>
    <scope>NUCLEOTIDE SEQUENCE [LARGE SCALE GENOMIC DNA]</scope>
</reference>
<evidence type="ECO:0000256" key="1">
    <source>
        <dbReference type="SAM" id="MobiDB-lite"/>
    </source>
</evidence>
<feature type="compositionally biased region" description="Basic and acidic residues" evidence="1">
    <location>
        <begin position="31"/>
        <end position="41"/>
    </location>
</feature>
<proteinExistence type="predicted"/>
<accession>Q2QZF0</accession>
<organism evidence="2">
    <name type="scientific">Oryza sativa subsp. japonica</name>
    <name type="common">Rice</name>
    <dbReference type="NCBI Taxonomy" id="39947"/>
    <lineage>
        <taxon>Eukaryota</taxon>
        <taxon>Viridiplantae</taxon>
        <taxon>Streptophyta</taxon>
        <taxon>Embryophyta</taxon>
        <taxon>Tracheophyta</taxon>
        <taxon>Spermatophyta</taxon>
        <taxon>Magnoliopsida</taxon>
        <taxon>Liliopsida</taxon>
        <taxon>Poales</taxon>
        <taxon>Poaceae</taxon>
        <taxon>BOP clade</taxon>
        <taxon>Oryzoideae</taxon>
        <taxon>Oryzeae</taxon>
        <taxon>Oryzinae</taxon>
        <taxon>Oryza</taxon>
        <taxon>Oryza sativa</taxon>
    </lineage>
</organism>
<protein>
    <submittedName>
        <fullName evidence="2">Uncharacterized protein</fullName>
    </submittedName>
</protein>
<dbReference type="AlphaFoldDB" id="Q2QZF0"/>
<evidence type="ECO:0000313" key="2">
    <source>
        <dbReference type="EMBL" id="ABA95387.1"/>
    </source>
</evidence>
<feature type="region of interest" description="Disordered" evidence="1">
    <location>
        <begin position="29"/>
        <end position="49"/>
    </location>
</feature>
<gene>
    <name evidence="2" type="ordered locus">LOC_Os11g46220</name>
</gene>
<dbReference type="EMBL" id="DP000010">
    <property type="protein sequence ID" value="ABA95387.1"/>
    <property type="molecule type" value="Genomic_DNA"/>
</dbReference>
<reference evidence="2" key="2">
    <citation type="submission" date="2005-04" db="EMBL/GenBank/DDBJ databases">
        <authorList>
            <person name="Buell C.R."/>
            <person name="Wing R.A."/>
            <person name="McCombie W.A."/>
            <person name="Ouyang S."/>
        </authorList>
    </citation>
    <scope>NUCLEOTIDE SEQUENCE</scope>
</reference>
<feature type="region of interest" description="Disordered" evidence="1">
    <location>
        <begin position="1"/>
        <end position="20"/>
    </location>
</feature>